<evidence type="ECO:0000256" key="1">
    <source>
        <dbReference type="SAM" id="Phobius"/>
    </source>
</evidence>
<evidence type="ECO:0000313" key="2">
    <source>
        <dbReference type="EMBL" id="KAG7442918.1"/>
    </source>
</evidence>
<dbReference type="GeneID" id="66102944"/>
<reference evidence="2" key="1">
    <citation type="submission" date="2020-11" db="EMBL/GenBank/DDBJ databases">
        <title>Adaptations for nitrogen fixation in a non-lichenized fungal sporocarp promotes dispersal by wood-feeding termites.</title>
        <authorList>
            <consortium name="DOE Joint Genome Institute"/>
            <person name="Koch R.A."/>
            <person name="Yoon G."/>
            <person name="Arayal U."/>
            <person name="Lail K."/>
            <person name="Amirebrahimi M."/>
            <person name="Labutti K."/>
            <person name="Lipzen A."/>
            <person name="Riley R."/>
            <person name="Barry K."/>
            <person name="Henrissat B."/>
            <person name="Grigoriev I.V."/>
            <person name="Herr J.R."/>
            <person name="Aime M.C."/>
        </authorList>
    </citation>
    <scope>NUCLEOTIDE SEQUENCE</scope>
    <source>
        <strain evidence="2">MCA 3950</strain>
    </source>
</reference>
<accession>A0A9P7VKQ7</accession>
<organism evidence="2 3">
    <name type="scientific">Guyanagaster necrorhizus</name>
    <dbReference type="NCBI Taxonomy" id="856835"/>
    <lineage>
        <taxon>Eukaryota</taxon>
        <taxon>Fungi</taxon>
        <taxon>Dikarya</taxon>
        <taxon>Basidiomycota</taxon>
        <taxon>Agaricomycotina</taxon>
        <taxon>Agaricomycetes</taxon>
        <taxon>Agaricomycetidae</taxon>
        <taxon>Agaricales</taxon>
        <taxon>Marasmiineae</taxon>
        <taxon>Physalacriaceae</taxon>
        <taxon>Guyanagaster</taxon>
    </lineage>
</organism>
<protein>
    <submittedName>
        <fullName evidence="2">Uncharacterized protein</fullName>
    </submittedName>
</protein>
<comment type="caution">
    <text evidence="2">The sequence shown here is derived from an EMBL/GenBank/DDBJ whole genome shotgun (WGS) entry which is preliminary data.</text>
</comment>
<gene>
    <name evidence="2" type="ORF">BT62DRAFT_364001</name>
</gene>
<proteinExistence type="predicted"/>
<sequence>MLEIIQVINYFFSHYRRDRPLFKSGIIIVTVTLCTINQFACWWGVLMITLLTNFYSPMPCSVRTCKLYESYNNDTDDRFKTTLKAMHSINVGCVRIPDTSSHSAASGVPPPKQAMPILRRRISAQL</sequence>
<keyword evidence="1" id="KW-0472">Membrane</keyword>
<dbReference type="RefSeq" id="XP_043036418.1">
    <property type="nucleotide sequence ID" value="XM_043180648.1"/>
</dbReference>
<keyword evidence="1" id="KW-1133">Transmembrane helix</keyword>
<name>A0A9P7VKQ7_9AGAR</name>
<dbReference type="Proteomes" id="UP000812287">
    <property type="component" value="Unassembled WGS sequence"/>
</dbReference>
<dbReference type="AlphaFoldDB" id="A0A9P7VKQ7"/>
<evidence type="ECO:0000313" key="3">
    <source>
        <dbReference type="Proteomes" id="UP000812287"/>
    </source>
</evidence>
<keyword evidence="1" id="KW-0812">Transmembrane</keyword>
<keyword evidence="3" id="KW-1185">Reference proteome</keyword>
<feature type="transmembrane region" description="Helical" evidence="1">
    <location>
        <begin position="26"/>
        <end position="55"/>
    </location>
</feature>
<dbReference type="EMBL" id="MU250548">
    <property type="protein sequence ID" value="KAG7442918.1"/>
    <property type="molecule type" value="Genomic_DNA"/>
</dbReference>